<protein>
    <recommendedName>
        <fullName evidence="1">SnoaL-like domain-containing protein</fullName>
    </recommendedName>
</protein>
<dbReference type="Proteomes" id="UP000002696">
    <property type="component" value="Chromosome"/>
</dbReference>
<sequence>MTDNERLGIEWACARLINLYATLNDQARWDEVVALYAPDGLMTRPTAPDAAIVGHADLLAAFTSRPPRTTQHVCANIVVSVESVDTASATSAILLFTAPDQPPLVGTYRDRFVRIDGRWLFSERRGALTFSTAA</sequence>
<dbReference type="InterPro" id="IPR037401">
    <property type="entry name" value="SnoaL-like"/>
</dbReference>
<dbReference type="InterPro" id="IPR032710">
    <property type="entry name" value="NTF2-like_dom_sf"/>
</dbReference>
<dbReference type="BioCyc" id="BSUB633149:G1GM8-2122-MONOMER"/>
<dbReference type="CDD" id="cd00531">
    <property type="entry name" value="NTF2_like"/>
    <property type="match status" value="1"/>
</dbReference>
<dbReference type="OrthoDB" id="981191at2"/>
<dbReference type="KEGG" id="bsb:Bresu_2125"/>
<proteinExistence type="predicted"/>
<evidence type="ECO:0000313" key="3">
    <source>
        <dbReference type="Proteomes" id="UP000002696"/>
    </source>
</evidence>
<dbReference type="STRING" id="633149.Bresu_2125"/>
<dbReference type="Gene3D" id="3.10.450.50">
    <property type="match status" value="1"/>
</dbReference>
<dbReference type="eggNOG" id="COG5517">
    <property type="taxonomic scope" value="Bacteria"/>
</dbReference>
<evidence type="ECO:0000259" key="1">
    <source>
        <dbReference type="Pfam" id="PF13577"/>
    </source>
</evidence>
<dbReference type="InParanoid" id="D9QIV2"/>
<gene>
    <name evidence="2" type="ordered locus">Bresu_2125</name>
</gene>
<dbReference type="RefSeq" id="WP_013269536.1">
    <property type="nucleotide sequence ID" value="NC_014375.1"/>
</dbReference>
<accession>D9QIV2</accession>
<reference evidence="3" key="1">
    <citation type="journal article" date="2011" name="J. Bacteriol.">
        <title>Genome sequences of eight morphologically diverse alphaproteobacteria.</title>
        <authorList>
            <consortium name="US DOE Joint Genome Institute"/>
            <person name="Brown P.J."/>
            <person name="Kysela D.T."/>
            <person name="Buechlein A."/>
            <person name="Hemmerich C."/>
            <person name="Brun Y.V."/>
        </authorList>
    </citation>
    <scope>NUCLEOTIDE SEQUENCE [LARGE SCALE GENOMIC DNA]</scope>
    <source>
        <strain evidence="3">ATCC 15264 / DSM 4735 / LMG 14903 / NBRC 16000 / CB 81</strain>
    </source>
</reference>
<dbReference type="Pfam" id="PF13577">
    <property type="entry name" value="SnoaL_4"/>
    <property type="match status" value="1"/>
</dbReference>
<organism evidence="2 3">
    <name type="scientific">Brevundimonas subvibrioides (strain ATCC 15264 / DSM 4735 / LMG 14903 / NBRC 16000 / CB 81)</name>
    <name type="common">Caulobacter subvibrioides</name>
    <dbReference type="NCBI Taxonomy" id="633149"/>
    <lineage>
        <taxon>Bacteria</taxon>
        <taxon>Pseudomonadati</taxon>
        <taxon>Pseudomonadota</taxon>
        <taxon>Alphaproteobacteria</taxon>
        <taxon>Caulobacterales</taxon>
        <taxon>Caulobacteraceae</taxon>
        <taxon>Brevundimonas</taxon>
    </lineage>
</organism>
<evidence type="ECO:0000313" key="2">
    <source>
        <dbReference type="EMBL" id="ADL01435.1"/>
    </source>
</evidence>
<feature type="domain" description="SnoaL-like" evidence="1">
    <location>
        <begin position="7"/>
        <end position="125"/>
    </location>
</feature>
<dbReference type="SUPFAM" id="SSF54427">
    <property type="entry name" value="NTF2-like"/>
    <property type="match status" value="1"/>
</dbReference>
<dbReference type="AlphaFoldDB" id="D9QIV2"/>
<dbReference type="HOGENOM" id="CLU_106738_8_0_5"/>
<name>D9QIV2_BRESC</name>
<keyword evidence="3" id="KW-1185">Reference proteome</keyword>
<dbReference type="EMBL" id="CP002102">
    <property type="protein sequence ID" value="ADL01435.1"/>
    <property type="molecule type" value="Genomic_DNA"/>
</dbReference>